<dbReference type="Gene3D" id="3.30.40.10">
    <property type="entry name" value="Zinc/RING finger domain, C3HC4 (zinc finger)"/>
    <property type="match status" value="1"/>
</dbReference>
<keyword evidence="3" id="KW-0862">Zinc</keyword>
<dbReference type="PANTHER" id="PTHR42647">
    <property type="entry name" value="SBP (S-RIBONUCLEASE BINDING PROTEIN) FAMILY PROTEIN"/>
    <property type="match status" value="1"/>
</dbReference>
<accession>A0A7J0FV23</accession>
<comment type="caution">
    <text evidence="5">The sequence shown here is derived from an EMBL/GenBank/DDBJ whole genome shotgun (WGS) entry which is preliminary data.</text>
</comment>
<evidence type="ECO:0000256" key="3">
    <source>
        <dbReference type="ARBA" id="ARBA00022833"/>
    </source>
</evidence>
<evidence type="ECO:0000256" key="1">
    <source>
        <dbReference type="ARBA" id="ARBA00022723"/>
    </source>
</evidence>
<dbReference type="PIRSF" id="PIRSF036836">
    <property type="entry name" value="RNase_bind_SBP1"/>
    <property type="match status" value="1"/>
</dbReference>
<sequence length="245" mass="27230">MDLTQLQTQQSNVVSTGLRLAFGEQQEQLQSQQQQQQRTLYPQSSVLFSLLSDDLSTQIRQQREEMEQFIQAQGEQLRRTIAEKRQRHYRALLWAAEETASRRLREKEAEVEKAARRNTELEARAAQLSAEACAWHARARAEEATAASLQEQLKQAIISGGGGGEELGCAGGAEAEDAESAHIDPDRVEFVRGPSCKACRRRVASVVVLPCRHLSLCRDCGAVAQACPSLLCLTFKESSIEVFLC</sequence>
<protein>
    <submittedName>
        <fullName evidence="5">SBP (S-ribonuclease binding protein) family protein</fullName>
    </submittedName>
</protein>
<dbReference type="GO" id="GO:0008270">
    <property type="term" value="F:zinc ion binding"/>
    <property type="evidence" value="ECO:0007669"/>
    <property type="project" value="UniProtKB-KW"/>
</dbReference>
<keyword evidence="6" id="KW-1185">Reference proteome</keyword>
<keyword evidence="1" id="KW-0479">Metal-binding</keyword>
<evidence type="ECO:0000313" key="5">
    <source>
        <dbReference type="EMBL" id="GFZ02040.1"/>
    </source>
</evidence>
<dbReference type="Proteomes" id="UP000585474">
    <property type="component" value="Unassembled WGS sequence"/>
</dbReference>
<feature type="coiled-coil region" evidence="4">
    <location>
        <begin position="97"/>
        <end position="159"/>
    </location>
</feature>
<reference evidence="5 6" key="1">
    <citation type="submission" date="2019-07" db="EMBL/GenBank/DDBJ databases">
        <title>De Novo Assembly of kiwifruit Actinidia rufa.</title>
        <authorList>
            <person name="Sugita-Konishi S."/>
            <person name="Sato K."/>
            <person name="Mori E."/>
            <person name="Abe Y."/>
            <person name="Kisaki G."/>
            <person name="Hamano K."/>
            <person name="Suezawa K."/>
            <person name="Otani M."/>
            <person name="Fukuda T."/>
            <person name="Manabe T."/>
            <person name="Gomi K."/>
            <person name="Tabuchi M."/>
            <person name="Akimitsu K."/>
            <person name="Kataoka I."/>
        </authorList>
    </citation>
    <scope>NUCLEOTIDE SEQUENCE [LARGE SCALE GENOMIC DNA]</scope>
    <source>
        <strain evidence="6">cv. Fuchu</strain>
    </source>
</reference>
<evidence type="ECO:0000256" key="2">
    <source>
        <dbReference type="ARBA" id="ARBA00022771"/>
    </source>
</evidence>
<keyword evidence="2" id="KW-0863">Zinc-finger</keyword>
<dbReference type="GO" id="GO:0004842">
    <property type="term" value="F:ubiquitin-protein transferase activity"/>
    <property type="evidence" value="ECO:0007669"/>
    <property type="project" value="TreeGrafter"/>
</dbReference>
<dbReference type="FunFam" id="3.30.40.10:FF:000239">
    <property type="entry name" value="probable BOI-related E3 ubiquitin-protein ligase 2"/>
    <property type="match status" value="1"/>
</dbReference>
<dbReference type="PANTHER" id="PTHR42647:SF5">
    <property type="entry name" value="SBP (S-RIBONUCLEASE BINDING PROTEIN) FAMILY PROTEIN"/>
    <property type="match status" value="1"/>
</dbReference>
<evidence type="ECO:0000313" key="6">
    <source>
        <dbReference type="Proteomes" id="UP000585474"/>
    </source>
</evidence>
<organism evidence="5 6">
    <name type="scientific">Actinidia rufa</name>
    <dbReference type="NCBI Taxonomy" id="165716"/>
    <lineage>
        <taxon>Eukaryota</taxon>
        <taxon>Viridiplantae</taxon>
        <taxon>Streptophyta</taxon>
        <taxon>Embryophyta</taxon>
        <taxon>Tracheophyta</taxon>
        <taxon>Spermatophyta</taxon>
        <taxon>Magnoliopsida</taxon>
        <taxon>eudicotyledons</taxon>
        <taxon>Gunneridae</taxon>
        <taxon>Pentapetalae</taxon>
        <taxon>asterids</taxon>
        <taxon>Ericales</taxon>
        <taxon>Actinidiaceae</taxon>
        <taxon>Actinidia</taxon>
    </lineage>
</organism>
<name>A0A7J0FV23_9ERIC</name>
<gene>
    <name evidence="5" type="ORF">Acr_15g0006490</name>
</gene>
<dbReference type="EMBL" id="BJWL01000015">
    <property type="protein sequence ID" value="GFZ02040.1"/>
    <property type="molecule type" value="Genomic_DNA"/>
</dbReference>
<dbReference type="InterPro" id="IPR013083">
    <property type="entry name" value="Znf_RING/FYVE/PHD"/>
</dbReference>
<evidence type="ECO:0000256" key="4">
    <source>
        <dbReference type="SAM" id="Coils"/>
    </source>
</evidence>
<dbReference type="Pfam" id="PF13920">
    <property type="entry name" value="zf-C3HC4_3"/>
    <property type="match status" value="1"/>
</dbReference>
<proteinExistence type="predicted"/>
<keyword evidence="4" id="KW-0175">Coiled coil</keyword>
<dbReference type="AlphaFoldDB" id="A0A7J0FV23"/>
<dbReference type="OrthoDB" id="1711136at2759"/>